<dbReference type="InterPro" id="IPR002201">
    <property type="entry name" value="Glyco_trans_9"/>
</dbReference>
<evidence type="ECO:0000256" key="2">
    <source>
        <dbReference type="ARBA" id="ARBA00022679"/>
    </source>
</evidence>
<protein>
    <submittedName>
        <fullName evidence="3">Glycosyltransferase family 9 protein</fullName>
    </submittedName>
</protein>
<dbReference type="Proteomes" id="UP001500936">
    <property type="component" value="Unassembled WGS sequence"/>
</dbReference>
<keyword evidence="4" id="KW-1185">Reference proteome</keyword>
<sequence length="332" mass="37910">MRTSSTKFLILRFSSIGDIVLTTPVIRCLKQQYPGAEVHFCTKEAYRPILADNPYIDKQVYLGDSLNELIGQLRAEKYDYIIDLHNNLRTRLIKWALMGVKAYTFEKLNWQKWLYVQLKINVLPIIHIVDRYMATVQPLGVKNDGKGLDYFVPYKDIVEQDWLPRTHRPGFVAYAIGGQHATKKLPLPRMIELCRKINYPVVLLGGKEDADNGAAIERALGSHLVYNACGKYNLNQSASLLQQSTVVFSHDTGLMHMAAALKKKVYSLWGNTTPSFGMYPYKTSYVILENNALSCRPCSKLGYAECPLKHFKCMNELSFDFEIKELKQKQNG</sequence>
<accession>A0ABP8K8U7</accession>
<dbReference type="Pfam" id="PF01075">
    <property type="entry name" value="Glyco_transf_9"/>
    <property type="match status" value="1"/>
</dbReference>
<proteinExistence type="predicted"/>
<dbReference type="CDD" id="cd03789">
    <property type="entry name" value="GT9_LPS_heptosyltransferase"/>
    <property type="match status" value="1"/>
</dbReference>
<comment type="caution">
    <text evidence="3">The sequence shown here is derived from an EMBL/GenBank/DDBJ whole genome shotgun (WGS) entry which is preliminary data.</text>
</comment>
<reference evidence="4" key="1">
    <citation type="journal article" date="2019" name="Int. J. Syst. Evol. Microbiol.">
        <title>The Global Catalogue of Microorganisms (GCM) 10K type strain sequencing project: providing services to taxonomists for standard genome sequencing and annotation.</title>
        <authorList>
            <consortium name="The Broad Institute Genomics Platform"/>
            <consortium name="The Broad Institute Genome Sequencing Center for Infectious Disease"/>
            <person name="Wu L."/>
            <person name="Ma J."/>
        </authorList>
    </citation>
    <scope>NUCLEOTIDE SEQUENCE [LARGE SCALE GENOMIC DNA]</scope>
    <source>
        <strain evidence="4">JCM 17925</strain>
    </source>
</reference>
<organism evidence="3 4">
    <name type="scientific">Nibrella viscosa</name>
    <dbReference type="NCBI Taxonomy" id="1084524"/>
    <lineage>
        <taxon>Bacteria</taxon>
        <taxon>Pseudomonadati</taxon>
        <taxon>Bacteroidota</taxon>
        <taxon>Cytophagia</taxon>
        <taxon>Cytophagales</taxon>
        <taxon>Spirosomataceae</taxon>
        <taxon>Nibrella</taxon>
    </lineage>
</organism>
<gene>
    <name evidence="3" type="ORF">GCM10023187_17550</name>
</gene>
<evidence type="ECO:0000313" key="3">
    <source>
        <dbReference type="EMBL" id="GAA4402452.1"/>
    </source>
</evidence>
<dbReference type="InterPro" id="IPR051199">
    <property type="entry name" value="LPS_LOS_Heptosyltrfase"/>
</dbReference>
<dbReference type="RefSeq" id="WP_345266074.1">
    <property type="nucleotide sequence ID" value="NZ_BAABHB010000003.1"/>
</dbReference>
<dbReference type="SUPFAM" id="SSF53756">
    <property type="entry name" value="UDP-Glycosyltransferase/glycogen phosphorylase"/>
    <property type="match status" value="1"/>
</dbReference>
<name>A0ABP8K8U7_9BACT</name>
<evidence type="ECO:0000256" key="1">
    <source>
        <dbReference type="ARBA" id="ARBA00022676"/>
    </source>
</evidence>
<dbReference type="PANTHER" id="PTHR30160">
    <property type="entry name" value="TETRAACYLDISACCHARIDE 4'-KINASE-RELATED"/>
    <property type="match status" value="1"/>
</dbReference>
<evidence type="ECO:0000313" key="4">
    <source>
        <dbReference type="Proteomes" id="UP001500936"/>
    </source>
</evidence>
<dbReference type="Gene3D" id="3.40.50.2000">
    <property type="entry name" value="Glycogen Phosphorylase B"/>
    <property type="match status" value="2"/>
</dbReference>
<dbReference type="PANTHER" id="PTHR30160:SF1">
    <property type="entry name" value="LIPOPOLYSACCHARIDE 1,2-N-ACETYLGLUCOSAMINETRANSFERASE-RELATED"/>
    <property type="match status" value="1"/>
</dbReference>
<dbReference type="EMBL" id="BAABHB010000003">
    <property type="protein sequence ID" value="GAA4402452.1"/>
    <property type="molecule type" value="Genomic_DNA"/>
</dbReference>
<keyword evidence="1" id="KW-0328">Glycosyltransferase</keyword>
<keyword evidence="2" id="KW-0808">Transferase</keyword>